<keyword evidence="1" id="KW-0548">Nucleotidyltransferase</keyword>
<dbReference type="InterPro" id="IPR019646">
    <property type="entry name" value="Aminoglyc_AdlTrfase"/>
</dbReference>
<evidence type="ECO:0000313" key="2">
    <source>
        <dbReference type="Proteomes" id="UP000183508"/>
    </source>
</evidence>
<dbReference type="Pfam" id="PF10706">
    <property type="entry name" value="Aminoglyc_resit"/>
    <property type="match status" value="1"/>
</dbReference>
<dbReference type="AlphaFoldDB" id="A0A1I7JYM3"/>
<gene>
    <name evidence="1" type="ORF">SAMN05421543_112119</name>
</gene>
<accession>A0A1I7JYM3</accession>
<keyword evidence="1" id="KW-0808">Transferase</keyword>
<sequence>MDFTPLAEITRVMETFSRPWFIVGGWALDLALGRVTREHDDLDVCVFREDVASLLHYFQGWDREVVIPGTHRVVTCSSERDTLSPRHELHFSRGGTEVEVLLIDKVGDRVLFRRDPTIWMAYECFSRHDGSGRPFVAPEWQLLFKAKSPRLKDELDFRNHAPNLEAGAKMWLAEALKRHLPHSTWIGELERMMENPARGSE</sequence>
<dbReference type="GO" id="GO:0016779">
    <property type="term" value="F:nucleotidyltransferase activity"/>
    <property type="evidence" value="ECO:0007669"/>
    <property type="project" value="UniProtKB-KW"/>
</dbReference>
<dbReference type="SUPFAM" id="SSF81301">
    <property type="entry name" value="Nucleotidyltransferase"/>
    <property type="match status" value="1"/>
</dbReference>
<dbReference type="EMBL" id="FPBV01000012">
    <property type="protein sequence ID" value="SFU90262.1"/>
    <property type="molecule type" value="Genomic_DNA"/>
</dbReference>
<evidence type="ECO:0000313" key="1">
    <source>
        <dbReference type="EMBL" id="SFU90262.1"/>
    </source>
</evidence>
<keyword evidence="2" id="KW-1185">Reference proteome</keyword>
<dbReference type="STRING" id="392015.SAMN05421543_112119"/>
<dbReference type="OrthoDB" id="9800567at2"/>
<proteinExistence type="predicted"/>
<dbReference type="InterPro" id="IPR043519">
    <property type="entry name" value="NT_sf"/>
</dbReference>
<reference evidence="2" key="1">
    <citation type="submission" date="2016-10" db="EMBL/GenBank/DDBJ databases">
        <authorList>
            <person name="Varghese N."/>
        </authorList>
    </citation>
    <scope>NUCLEOTIDE SEQUENCE [LARGE SCALE GENOMIC DNA]</scope>
    <source>
        <strain evidence="2">DSM 17980</strain>
    </source>
</reference>
<protein>
    <submittedName>
        <fullName evidence="1">Aminoglycoside-2''-adenylyltransferase</fullName>
    </submittedName>
</protein>
<organism evidence="1 2">
    <name type="scientific">Alicyclobacillus macrosporangiidus</name>
    <dbReference type="NCBI Taxonomy" id="392015"/>
    <lineage>
        <taxon>Bacteria</taxon>
        <taxon>Bacillati</taxon>
        <taxon>Bacillota</taxon>
        <taxon>Bacilli</taxon>
        <taxon>Bacillales</taxon>
        <taxon>Alicyclobacillaceae</taxon>
        <taxon>Alicyclobacillus</taxon>
    </lineage>
</organism>
<dbReference type="Gene3D" id="3.30.460.40">
    <property type="match status" value="1"/>
</dbReference>
<dbReference type="RefSeq" id="WP_074953218.1">
    <property type="nucleotide sequence ID" value="NZ_FPBV01000012.1"/>
</dbReference>
<name>A0A1I7JYM3_9BACL</name>
<dbReference type="Proteomes" id="UP000183508">
    <property type="component" value="Unassembled WGS sequence"/>
</dbReference>